<evidence type="ECO:0000256" key="1">
    <source>
        <dbReference type="SAM" id="MobiDB-lite"/>
    </source>
</evidence>
<dbReference type="InterPro" id="IPR014044">
    <property type="entry name" value="CAP_dom"/>
</dbReference>
<protein>
    <submittedName>
        <fullName evidence="3">Uncharacterized conserved protein YkwD, contains CAP (CSP/antigen 5/PR1) domain</fullName>
    </submittedName>
</protein>
<keyword evidence="4" id="KW-1185">Reference proteome</keyword>
<dbReference type="CDD" id="cd05379">
    <property type="entry name" value="CAP_bacterial"/>
    <property type="match status" value="1"/>
</dbReference>
<gene>
    <name evidence="3" type="ORF">SAMN05216199_1920</name>
</gene>
<feature type="region of interest" description="Disordered" evidence="1">
    <location>
        <begin position="37"/>
        <end position="144"/>
    </location>
</feature>
<dbReference type="AlphaFoldDB" id="A0A1H9UHY4"/>
<dbReference type="EMBL" id="FOHB01000003">
    <property type="protein sequence ID" value="SES08757.1"/>
    <property type="molecule type" value="Genomic_DNA"/>
</dbReference>
<dbReference type="Proteomes" id="UP000199019">
    <property type="component" value="Unassembled WGS sequence"/>
</dbReference>
<dbReference type="PANTHER" id="PTHR31157">
    <property type="entry name" value="SCP DOMAIN-CONTAINING PROTEIN"/>
    <property type="match status" value="1"/>
</dbReference>
<evidence type="ECO:0000313" key="3">
    <source>
        <dbReference type="EMBL" id="SES08757.1"/>
    </source>
</evidence>
<reference evidence="4" key="1">
    <citation type="submission" date="2016-10" db="EMBL/GenBank/DDBJ databases">
        <authorList>
            <person name="Varghese N."/>
            <person name="Submissions S."/>
        </authorList>
    </citation>
    <scope>NUCLEOTIDE SEQUENCE [LARGE SCALE GENOMIC DNA]</scope>
    <source>
        <strain evidence="4">CGMCC 1.6963</strain>
    </source>
</reference>
<dbReference type="SUPFAM" id="SSF55797">
    <property type="entry name" value="PR-1-like"/>
    <property type="match status" value="1"/>
</dbReference>
<proteinExistence type="predicted"/>
<feature type="compositionally biased region" description="Low complexity" evidence="1">
    <location>
        <begin position="39"/>
        <end position="59"/>
    </location>
</feature>
<dbReference type="RefSeq" id="WP_245735702.1">
    <property type="nucleotide sequence ID" value="NZ_FOHB01000003.1"/>
</dbReference>
<evidence type="ECO:0000259" key="2">
    <source>
        <dbReference type="Pfam" id="PF00188"/>
    </source>
</evidence>
<dbReference type="STRING" id="587636.SAMN05216199_1920"/>
<sequence length="270" mass="27329">MARHRAVPTSSRQRLLGVVAVAALLAGSAGAVMAFGRESSSPTSGSTVAAPPTTPSWSPTSPPTTPTTRVSTTAPTRAVPTTTTQTTAAPTPTRTPARTTTTPKAPSQTAAPKPVQAAPKPSPQATTARATSTPKPSPKPVTASSGVAAQVLTLVNAERAKAGCGALATSSALQRAAQGHSADMAANDYFSHTSQDGRTFADRIRAAGYTGGAIAENIAAGQATATAVMTSWMNSPGHRANILNCAYRYLGVGYAKGGTYGTYWTQDFGG</sequence>
<evidence type="ECO:0000313" key="4">
    <source>
        <dbReference type="Proteomes" id="UP000199019"/>
    </source>
</evidence>
<feature type="domain" description="SCP" evidence="2">
    <location>
        <begin position="152"/>
        <end position="268"/>
    </location>
</feature>
<organism evidence="3 4">
    <name type="scientific">Pedococcus cremeus</name>
    <dbReference type="NCBI Taxonomy" id="587636"/>
    <lineage>
        <taxon>Bacteria</taxon>
        <taxon>Bacillati</taxon>
        <taxon>Actinomycetota</taxon>
        <taxon>Actinomycetes</taxon>
        <taxon>Micrococcales</taxon>
        <taxon>Intrasporangiaceae</taxon>
        <taxon>Pedococcus</taxon>
    </lineage>
</organism>
<dbReference type="PANTHER" id="PTHR31157:SF1">
    <property type="entry name" value="SCP DOMAIN-CONTAINING PROTEIN"/>
    <property type="match status" value="1"/>
</dbReference>
<name>A0A1H9UHY4_9MICO</name>
<dbReference type="Gene3D" id="3.40.33.10">
    <property type="entry name" value="CAP"/>
    <property type="match status" value="1"/>
</dbReference>
<dbReference type="Pfam" id="PF00188">
    <property type="entry name" value="CAP"/>
    <property type="match status" value="1"/>
</dbReference>
<accession>A0A1H9UHY4</accession>
<feature type="compositionally biased region" description="Low complexity" evidence="1">
    <location>
        <begin position="66"/>
        <end position="144"/>
    </location>
</feature>
<dbReference type="InterPro" id="IPR035940">
    <property type="entry name" value="CAP_sf"/>
</dbReference>